<evidence type="ECO:0000313" key="2">
    <source>
        <dbReference type="Proteomes" id="UP001152795"/>
    </source>
</evidence>
<dbReference type="Gene3D" id="3.60.10.10">
    <property type="entry name" value="Endonuclease/exonuclease/phosphatase"/>
    <property type="match status" value="1"/>
</dbReference>
<dbReference type="SUPFAM" id="SSF56219">
    <property type="entry name" value="DNase I-like"/>
    <property type="match status" value="1"/>
</dbReference>
<protein>
    <submittedName>
        <fullName evidence="1">Uncharacterized protein</fullName>
    </submittedName>
</protein>
<evidence type="ECO:0000313" key="1">
    <source>
        <dbReference type="EMBL" id="CAB4004393.1"/>
    </source>
</evidence>
<keyword evidence="2" id="KW-1185">Reference proteome</keyword>
<accession>A0A7D9IET0</accession>
<gene>
    <name evidence="1" type="ORF">PACLA_8A004979</name>
</gene>
<dbReference type="OrthoDB" id="7476844at2759"/>
<dbReference type="AlphaFoldDB" id="A0A7D9IET0"/>
<organism evidence="1 2">
    <name type="scientific">Paramuricea clavata</name>
    <name type="common">Red gorgonian</name>
    <name type="synonym">Violescent sea-whip</name>
    <dbReference type="NCBI Taxonomy" id="317549"/>
    <lineage>
        <taxon>Eukaryota</taxon>
        <taxon>Metazoa</taxon>
        <taxon>Cnidaria</taxon>
        <taxon>Anthozoa</taxon>
        <taxon>Octocorallia</taxon>
        <taxon>Malacalcyonacea</taxon>
        <taxon>Plexauridae</taxon>
        <taxon>Paramuricea</taxon>
    </lineage>
</organism>
<dbReference type="EMBL" id="CACRXK020004893">
    <property type="protein sequence ID" value="CAB4004393.1"/>
    <property type="molecule type" value="Genomic_DNA"/>
</dbReference>
<dbReference type="Proteomes" id="UP001152795">
    <property type="component" value="Unassembled WGS sequence"/>
</dbReference>
<sequence>MSIHLIRGRNRETKKANLPCQMQNQIANTDQSNKSLVNTEQNINPGNQSEQSVIQNKETNDKANAETPAIDKTATGDNLNEHESSEAKRLQKLDVLALSEHWLYKDELSFLDSLNDNFSVISCTSSDNNIRERWKRGQGRVALFLKKTLKVREIQTASDRLASVSLKIENINFVIVAVYLPSRNNDLKEYMKTLDTL</sequence>
<proteinExistence type="predicted"/>
<comment type="caution">
    <text evidence="1">The sequence shown here is derived from an EMBL/GenBank/DDBJ whole genome shotgun (WGS) entry which is preliminary data.</text>
</comment>
<dbReference type="InterPro" id="IPR036691">
    <property type="entry name" value="Endo/exonu/phosph_ase_sf"/>
</dbReference>
<reference evidence="1" key="1">
    <citation type="submission" date="2020-04" db="EMBL/GenBank/DDBJ databases">
        <authorList>
            <person name="Alioto T."/>
            <person name="Alioto T."/>
            <person name="Gomez Garrido J."/>
        </authorList>
    </citation>
    <scope>NUCLEOTIDE SEQUENCE</scope>
    <source>
        <strain evidence="1">A484AB</strain>
    </source>
</reference>
<name>A0A7D9IET0_PARCT</name>